<dbReference type="eggNOG" id="COG4636">
    <property type="taxonomic scope" value="Bacteria"/>
</dbReference>
<dbReference type="InterPro" id="IPR008538">
    <property type="entry name" value="Uma2"/>
</dbReference>
<dbReference type="PANTHER" id="PTHR35400:SF3">
    <property type="entry name" value="SLL1072 PROTEIN"/>
    <property type="match status" value="1"/>
</dbReference>
<reference evidence="2 3" key="1">
    <citation type="journal article" date="2014" name="J. Biotechnol.">
        <title>Complete genome sequence of the actinobacterium Actinoplanes friuliensis HAG 010964, producer of the lipopeptide antibiotic friulimycin.</title>
        <authorList>
            <person name="Ruckert C."/>
            <person name="Szczepanowski R."/>
            <person name="Albersmeier A."/>
            <person name="Goesmann A."/>
            <person name="Fischer N."/>
            <person name="Steinkamper A."/>
            <person name="Puhler A."/>
            <person name="Biener R."/>
            <person name="Schwartz D."/>
            <person name="Kalinowski J."/>
        </authorList>
    </citation>
    <scope>NUCLEOTIDE SEQUENCE [LARGE SCALE GENOMIC DNA]</scope>
    <source>
        <strain evidence="2 3">DSM 7358</strain>
    </source>
</reference>
<keyword evidence="3" id="KW-1185">Reference proteome</keyword>
<dbReference type="PANTHER" id="PTHR35400">
    <property type="entry name" value="SLR1083 PROTEIN"/>
    <property type="match status" value="1"/>
</dbReference>
<evidence type="ECO:0000313" key="2">
    <source>
        <dbReference type="EMBL" id="AGZ45529.1"/>
    </source>
</evidence>
<gene>
    <name evidence="2" type="ORF">AFR_36365</name>
</gene>
<proteinExistence type="predicted"/>
<evidence type="ECO:0000313" key="3">
    <source>
        <dbReference type="Proteomes" id="UP000017746"/>
    </source>
</evidence>
<protein>
    <recommendedName>
        <fullName evidence="1">Putative restriction endonuclease domain-containing protein</fullName>
    </recommendedName>
</protein>
<dbReference type="CDD" id="cd06260">
    <property type="entry name" value="DUF820-like"/>
    <property type="match status" value="1"/>
</dbReference>
<dbReference type="Pfam" id="PF05685">
    <property type="entry name" value="Uma2"/>
    <property type="match status" value="1"/>
</dbReference>
<dbReference type="HOGENOM" id="CLU_076312_4_0_11"/>
<dbReference type="SUPFAM" id="SSF52980">
    <property type="entry name" value="Restriction endonuclease-like"/>
    <property type="match status" value="1"/>
</dbReference>
<evidence type="ECO:0000259" key="1">
    <source>
        <dbReference type="Pfam" id="PF05685"/>
    </source>
</evidence>
<name>U5W8Q5_9ACTN</name>
<sequence>MVTGDPFEEEPMIAALNLADKRDWTVDDVARLPEDLPYELIDGRLALTPAPLPIHQSLGIEIVLALRANWPAGYYLATDQSVLVDHRNEPRPDVVLMRREGANRTPVLAADVILVAEVVSPSSRVSDREDKMKLYSYAGIPAYWIIDPLGDRITFSQFLLSSGGTYHCQLQAEGLVTIDQPWKVTLDLAAWTQERDELREDARPDI</sequence>
<feature type="domain" description="Putative restriction endonuclease" evidence="1">
    <location>
        <begin position="28"/>
        <end position="154"/>
    </location>
</feature>
<dbReference type="Proteomes" id="UP000017746">
    <property type="component" value="Chromosome"/>
</dbReference>
<organism evidence="2 3">
    <name type="scientific">Actinoplanes friuliensis DSM 7358</name>
    <dbReference type="NCBI Taxonomy" id="1246995"/>
    <lineage>
        <taxon>Bacteria</taxon>
        <taxon>Bacillati</taxon>
        <taxon>Actinomycetota</taxon>
        <taxon>Actinomycetes</taxon>
        <taxon>Micromonosporales</taxon>
        <taxon>Micromonosporaceae</taxon>
        <taxon>Actinoplanes</taxon>
    </lineage>
</organism>
<dbReference type="KEGG" id="afs:AFR_36365"/>
<dbReference type="EMBL" id="CP006272">
    <property type="protein sequence ID" value="AGZ45529.1"/>
    <property type="molecule type" value="Genomic_DNA"/>
</dbReference>
<dbReference type="STRING" id="1246995.AFR_36365"/>
<dbReference type="Gene3D" id="3.90.1570.10">
    <property type="entry name" value="tt1808, chain A"/>
    <property type="match status" value="1"/>
</dbReference>
<dbReference type="PATRIC" id="fig|1246995.3.peg.7359"/>
<dbReference type="AlphaFoldDB" id="U5W8Q5"/>
<dbReference type="InterPro" id="IPR011335">
    <property type="entry name" value="Restrct_endonuc-II-like"/>
</dbReference>
<accession>U5W8Q5</accession>
<dbReference type="InterPro" id="IPR012296">
    <property type="entry name" value="Nuclease_put_TT1808"/>
</dbReference>